<dbReference type="InterPro" id="IPR050491">
    <property type="entry name" value="AmpC-like"/>
</dbReference>
<dbReference type="Proteomes" id="UP000295807">
    <property type="component" value="Unassembled WGS sequence"/>
</dbReference>
<name>A0A4R3KLV8_9SPHI</name>
<gene>
    <name evidence="2" type="ORF">EDD80_1155</name>
</gene>
<dbReference type="PANTHER" id="PTHR46825:SF12">
    <property type="entry name" value="PENICILLIN-BINDING PROTEIN 4"/>
    <property type="match status" value="1"/>
</dbReference>
<keyword evidence="3" id="KW-1185">Reference proteome</keyword>
<dbReference type="RefSeq" id="WP_132130446.1">
    <property type="nucleotide sequence ID" value="NZ_CP042432.1"/>
</dbReference>
<dbReference type="Gene3D" id="3.40.710.10">
    <property type="entry name" value="DD-peptidase/beta-lactamase superfamily"/>
    <property type="match status" value="1"/>
</dbReference>
<comment type="caution">
    <text evidence="2">The sequence shown here is derived from an EMBL/GenBank/DDBJ whole genome shotgun (WGS) entry which is preliminary data.</text>
</comment>
<evidence type="ECO:0000313" key="2">
    <source>
        <dbReference type="EMBL" id="TCS85022.1"/>
    </source>
</evidence>
<dbReference type="AlphaFoldDB" id="A0A4R3KLV8"/>
<proteinExistence type="predicted"/>
<protein>
    <submittedName>
        <fullName evidence="2">CubicO group peptidase (Beta-lactamase class C family)</fullName>
    </submittedName>
</protein>
<evidence type="ECO:0000259" key="1">
    <source>
        <dbReference type="Pfam" id="PF00144"/>
    </source>
</evidence>
<sequence>MQMNISIKRHLIAASFILAGYAASGQGDPKISQVENSLLPWVQLQDSAELKYTIYDRMKYHHVPAVSVAVIDGGKIAWAKAYGLADVESNTPATEQTLFQAASISKSVNAVGVMRLVQEGKLSLDQDIRAYLKTWEFPDNDFTANKKITLQNLLSHTGGFNVHGFDGYKAGDDLPDINQILNGSMPANNEAVKPVLYPNTKYQYSGGGTVIIRKILEDNISKEYVSLMDRVVFTPLEMRNSTFAQPLPKELQKDAATAYIGDGDAIKGRWHIYPELAPDGLWTTPTDLAKLLLAIQGSLHPKGESFLNYALAERMLTPYLDSTKSALGFFVQKKGEEKFFRHDGGNEGFSSDAYASFDSGKGVVVMINSENYLLIDEIVNSVARVYDWPNFYQPKIKKLASLTDSVLLSYCGEYFFDSNSSVIVRKTGNHLEIKGKGEKRWEKMYPVSQTKFFIMPNQLDYDFLKGDSEHINILQLSNGRRTLQAVKKE</sequence>
<accession>A0A4R3KLV8</accession>
<dbReference type="InterPro" id="IPR001466">
    <property type="entry name" value="Beta-lactam-related"/>
</dbReference>
<dbReference type="SUPFAM" id="SSF56601">
    <property type="entry name" value="beta-lactamase/transpeptidase-like"/>
    <property type="match status" value="1"/>
</dbReference>
<dbReference type="Pfam" id="PF00144">
    <property type="entry name" value="Beta-lactamase"/>
    <property type="match status" value="1"/>
</dbReference>
<dbReference type="OrthoDB" id="9797709at2"/>
<dbReference type="EMBL" id="SMAD01000015">
    <property type="protein sequence ID" value="TCS85022.1"/>
    <property type="molecule type" value="Genomic_DNA"/>
</dbReference>
<feature type="domain" description="Beta-lactamase-related" evidence="1">
    <location>
        <begin position="56"/>
        <end position="371"/>
    </location>
</feature>
<evidence type="ECO:0000313" key="3">
    <source>
        <dbReference type="Proteomes" id="UP000295807"/>
    </source>
</evidence>
<reference evidence="2 3" key="1">
    <citation type="submission" date="2019-03" db="EMBL/GenBank/DDBJ databases">
        <title>Genomic Encyclopedia of Type Strains, Phase IV (KMG-IV): sequencing the most valuable type-strain genomes for metagenomic binning, comparative biology and taxonomic classification.</title>
        <authorList>
            <person name="Goeker M."/>
        </authorList>
    </citation>
    <scope>NUCLEOTIDE SEQUENCE [LARGE SCALE GENOMIC DNA]</scope>
    <source>
        <strain evidence="2 3">DSM 21100</strain>
    </source>
</reference>
<dbReference type="PANTHER" id="PTHR46825">
    <property type="entry name" value="D-ALANYL-D-ALANINE-CARBOXYPEPTIDASE/ENDOPEPTIDASE AMPH"/>
    <property type="match status" value="1"/>
</dbReference>
<dbReference type="InterPro" id="IPR012338">
    <property type="entry name" value="Beta-lactam/transpept-like"/>
</dbReference>
<organism evidence="2 3">
    <name type="scientific">Anseongella ginsenosidimutans</name>
    <dbReference type="NCBI Taxonomy" id="496056"/>
    <lineage>
        <taxon>Bacteria</taxon>
        <taxon>Pseudomonadati</taxon>
        <taxon>Bacteroidota</taxon>
        <taxon>Sphingobacteriia</taxon>
        <taxon>Sphingobacteriales</taxon>
        <taxon>Sphingobacteriaceae</taxon>
        <taxon>Anseongella</taxon>
    </lineage>
</organism>